<evidence type="ECO:0000259" key="14">
    <source>
        <dbReference type="PROSITE" id="PS51975"/>
    </source>
</evidence>
<dbReference type="InterPro" id="IPR022898">
    <property type="entry name" value="RNase_HII"/>
</dbReference>
<dbReference type="GO" id="GO:0006298">
    <property type="term" value="P:mismatch repair"/>
    <property type="evidence" value="ECO:0007669"/>
    <property type="project" value="TreeGrafter"/>
</dbReference>
<feature type="binding site" evidence="12">
    <location>
        <position position="126"/>
    </location>
    <ligand>
        <name>a divalent metal cation</name>
        <dbReference type="ChEBI" id="CHEBI:60240"/>
    </ligand>
</feature>
<protein>
    <recommendedName>
        <fullName evidence="13">Ribonuclease</fullName>
        <ecNumber evidence="13">3.1.26.4</ecNumber>
    </recommendedName>
</protein>
<keyword evidence="8 12" id="KW-0479">Metal-binding</keyword>
<dbReference type="AlphaFoldDB" id="A0A2M7X3J4"/>
<dbReference type="GO" id="GO:0005737">
    <property type="term" value="C:cytoplasm"/>
    <property type="evidence" value="ECO:0007669"/>
    <property type="project" value="UniProtKB-SubCell"/>
</dbReference>
<dbReference type="NCBIfam" id="NF000595">
    <property type="entry name" value="PRK00015.1-3"/>
    <property type="match status" value="1"/>
</dbReference>
<keyword evidence="10 12" id="KW-0378">Hydrolase</keyword>
<evidence type="ECO:0000256" key="6">
    <source>
        <dbReference type="ARBA" id="ARBA00022490"/>
    </source>
</evidence>
<dbReference type="InterPro" id="IPR036397">
    <property type="entry name" value="RNaseH_sf"/>
</dbReference>
<dbReference type="PANTHER" id="PTHR10954">
    <property type="entry name" value="RIBONUCLEASE H2 SUBUNIT A"/>
    <property type="match status" value="1"/>
</dbReference>
<reference evidence="16" key="1">
    <citation type="submission" date="2017-09" db="EMBL/GenBank/DDBJ databases">
        <title>Depth-based differentiation of microbial function through sediment-hosted aquifers and enrichment of novel symbionts in the deep terrestrial subsurface.</title>
        <authorList>
            <person name="Probst A.J."/>
            <person name="Ladd B."/>
            <person name="Jarett J.K."/>
            <person name="Geller-Mcgrath D.E."/>
            <person name="Sieber C.M.K."/>
            <person name="Emerson J.B."/>
            <person name="Anantharaman K."/>
            <person name="Thomas B.C."/>
            <person name="Malmstrom R."/>
            <person name="Stieglmeier M."/>
            <person name="Klingl A."/>
            <person name="Woyke T."/>
            <person name="Ryan C.M."/>
            <person name="Banfield J.F."/>
        </authorList>
    </citation>
    <scope>NUCLEOTIDE SEQUENCE [LARGE SCALE GENOMIC DNA]</scope>
</reference>
<sequence length="220" mass="24917">MVQKRKPTFEYEQTLWNSNREYVVGMDEVGRGSLAGPVVVGAVIFPRGFSDNRRVEFVKKVNDSKKLSHNSRAKMVKVIYNHALDWSIGVSTAKEIDGLGIVESVRRAARRAYARLQYHPDGILTDASLLPKRNTQNVTEIIKGDSVSVSIAAASIIAKEWRDSYMARLSQKMPYSTYRWFENAGYGTQRHRDTIRVYGLTDLHRVTFCRGIVNDTSVNS</sequence>
<name>A0A2M7X3J4_UNCKA</name>
<evidence type="ECO:0000256" key="12">
    <source>
        <dbReference type="PROSITE-ProRule" id="PRU01319"/>
    </source>
</evidence>
<dbReference type="Proteomes" id="UP000231195">
    <property type="component" value="Unassembled WGS sequence"/>
</dbReference>
<evidence type="ECO:0000256" key="5">
    <source>
        <dbReference type="ARBA" id="ARBA00007383"/>
    </source>
</evidence>
<dbReference type="PROSITE" id="PS51975">
    <property type="entry name" value="RNASE_H_2"/>
    <property type="match status" value="1"/>
</dbReference>
<gene>
    <name evidence="15" type="ORF">CO179_01555</name>
</gene>
<keyword evidence="9 12" id="KW-0255">Endonuclease</keyword>
<evidence type="ECO:0000313" key="15">
    <source>
        <dbReference type="EMBL" id="PJA40699.1"/>
    </source>
</evidence>
<dbReference type="GO" id="GO:0032299">
    <property type="term" value="C:ribonuclease H2 complex"/>
    <property type="evidence" value="ECO:0007669"/>
    <property type="project" value="TreeGrafter"/>
</dbReference>
<evidence type="ECO:0000256" key="8">
    <source>
        <dbReference type="ARBA" id="ARBA00022723"/>
    </source>
</evidence>
<keyword evidence="7 12" id="KW-0540">Nuclease</keyword>
<dbReference type="PANTHER" id="PTHR10954:SF18">
    <property type="entry name" value="RIBONUCLEASE HII"/>
    <property type="match status" value="1"/>
</dbReference>
<comment type="caution">
    <text evidence="15">The sequence shown here is derived from an EMBL/GenBank/DDBJ whole genome shotgun (WGS) entry which is preliminary data.</text>
</comment>
<evidence type="ECO:0000256" key="9">
    <source>
        <dbReference type="ARBA" id="ARBA00022759"/>
    </source>
</evidence>
<dbReference type="GO" id="GO:0046872">
    <property type="term" value="F:metal ion binding"/>
    <property type="evidence" value="ECO:0007669"/>
    <property type="project" value="UniProtKB-KW"/>
</dbReference>
<comment type="cofactor">
    <cofactor evidence="2">
        <name>Mg(2+)</name>
        <dbReference type="ChEBI" id="CHEBI:18420"/>
    </cofactor>
</comment>
<dbReference type="CDD" id="cd07182">
    <property type="entry name" value="RNase_HII_bacteria_HII_like"/>
    <property type="match status" value="1"/>
</dbReference>
<dbReference type="Gene3D" id="3.30.420.10">
    <property type="entry name" value="Ribonuclease H-like superfamily/Ribonuclease H"/>
    <property type="match status" value="1"/>
</dbReference>
<evidence type="ECO:0000256" key="10">
    <source>
        <dbReference type="ARBA" id="ARBA00022801"/>
    </source>
</evidence>
<feature type="binding site" evidence="12">
    <location>
        <position position="27"/>
    </location>
    <ligand>
        <name>a divalent metal cation</name>
        <dbReference type="ChEBI" id="CHEBI:60240"/>
    </ligand>
</feature>
<comment type="subcellular location">
    <subcellularLocation>
        <location evidence="4">Cytoplasm</location>
    </subcellularLocation>
</comment>
<comment type="cofactor">
    <cofactor evidence="12">
        <name>Mn(2+)</name>
        <dbReference type="ChEBI" id="CHEBI:29035"/>
    </cofactor>
    <cofactor evidence="12">
        <name>Mg(2+)</name>
        <dbReference type="ChEBI" id="CHEBI:18420"/>
    </cofactor>
    <text evidence="12">Manganese or magnesium. Binds 1 divalent metal ion per monomer in the absence of substrate. May bind a second metal ion after substrate binding.</text>
</comment>
<comment type="function">
    <text evidence="3 13">Endonuclease that specifically degrades the RNA of RNA-DNA hybrids.</text>
</comment>
<keyword evidence="11" id="KW-0464">Manganese</keyword>
<dbReference type="Pfam" id="PF01351">
    <property type="entry name" value="RNase_HII"/>
    <property type="match status" value="1"/>
</dbReference>
<accession>A0A2M7X3J4</accession>
<dbReference type="GO" id="GO:0004523">
    <property type="term" value="F:RNA-DNA hybrid ribonuclease activity"/>
    <property type="evidence" value="ECO:0007669"/>
    <property type="project" value="UniProtKB-UniRule"/>
</dbReference>
<evidence type="ECO:0000256" key="11">
    <source>
        <dbReference type="ARBA" id="ARBA00023211"/>
    </source>
</evidence>
<feature type="domain" description="RNase H type-2" evidence="14">
    <location>
        <begin position="21"/>
        <end position="220"/>
    </location>
</feature>
<evidence type="ECO:0000256" key="7">
    <source>
        <dbReference type="ARBA" id="ARBA00022722"/>
    </source>
</evidence>
<evidence type="ECO:0000256" key="3">
    <source>
        <dbReference type="ARBA" id="ARBA00004065"/>
    </source>
</evidence>
<dbReference type="GO" id="GO:0043137">
    <property type="term" value="P:DNA replication, removal of RNA primer"/>
    <property type="evidence" value="ECO:0007669"/>
    <property type="project" value="TreeGrafter"/>
</dbReference>
<keyword evidence="6" id="KW-0963">Cytoplasm</keyword>
<dbReference type="InterPro" id="IPR001352">
    <property type="entry name" value="RNase_HII/HIII"/>
</dbReference>
<organism evidence="15 16">
    <name type="scientific">candidate division WWE3 bacterium CG_4_9_14_3_um_filter_39_7</name>
    <dbReference type="NCBI Taxonomy" id="1975080"/>
    <lineage>
        <taxon>Bacteria</taxon>
        <taxon>Katanobacteria</taxon>
    </lineage>
</organism>
<dbReference type="EMBL" id="PFWZ01000065">
    <property type="protein sequence ID" value="PJA40699.1"/>
    <property type="molecule type" value="Genomic_DNA"/>
</dbReference>
<comment type="catalytic activity">
    <reaction evidence="1 12 13">
        <text>Endonucleolytic cleavage to 5'-phosphomonoester.</text>
        <dbReference type="EC" id="3.1.26.4"/>
    </reaction>
</comment>
<proteinExistence type="inferred from homology"/>
<dbReference type="SUPFAM" id="SSF53098">
    <property type="entry name" value="Ribonuclease H-like"/>
    <property type="match status" value="1"/>
</dbReference>
<evidence type="ECO:0000256" key="1">
    <source>
        <dbReference type="ARBA" id="ARBA00000077"/>
    </source>
</evidence>
<dbReference type="GO" id="GO:0003723">
    <property type="term" value="F:RNA binding"/>
    <property type="evidence" value="ECO:0007669"/>
    <property type="project" value="UniProtKB-UniRule"/>
</dbReference>
<dbReference type="EC" id="3.1.26.4" evidence="13"/>
<dbReference type="InterPro" id="IPR024567">
    <property type="entry name" value="RNase_HII/HIII_dom"/>
</dbReference>
<comment type="similarity">
    <text evidence="5 13">Belongs to the RNase HII family.</text>
</comment>
<evidence type="ECO:0000256" key="13">
    <source>
        <dbReference type="RuleBase" id="RU003515"/>
    </source>
</evidence>
<evidence type="ECO:0000256" key="4">
    <source>
        <dbReference type="ARBA" id="ARBA00004496"/>
    </source>
</evidence>
<dbReference type="InterPro" id="IPR012337">
    <property type="entry name" value="RNaseH-like_sf"/>
</dbReference>
<feature type="binding site" evidence="12">
    <location>
        <position position="28"/>
    </location>
    <ligand>
        <name>a divalent metal cation</name>
        <dbReference type="ChEBI" id="CHEBI:60240"/>
    </ligand>
</feature>
<evidence type="ECO:0000256" key="2">
    <source>
        <dbReference type="ARBA" id="ARBA00001946"/>
    </source>
</evidence>
<evidence type="ECO:0000313" key="16">
    <source>
        <dbReference type="Proteomes" id="UP000231195"/>
    </source>
</evidence>